<proteinExistence type="predicted"/>
<keyword evidence="2" id="KW-1185">Reference proteome</keyword>
<sequence>MHQNGDRCVRTTTVSPGLLALFPSPQMLVWNNGTKNRRTPIICSSCYLACERPNLNTTVHKREGAGLEEFCMNVCQVWGNPNKPTYSPTGRQFLSISAHLPASIISPNPLNASPSLCTVITVAVSKEKASAHLCQFDSETETTSPSVEFQVLLSLCGSAGLWFVAGGLADASLNLS</sequence>
<gene>
    <name evidence="1" type="ORF">RRG08_043935</name>
</gene>
<evidence type="ECO:0000313" key="1">
    <source>
        <dbReference type="EMBL" id="KAK3728310.1"/>
    </source>
</evidence>
<name>A0AAE0Y0A7_9GAST</name>
<dbReference type="EMBL" id="JAWDGP010007193">
    <property type="protein sequence ID" value="KAK3728310.1"/>
    <property type="molecule type" value="Genomic_DNA"/>
</dbReference>
<protein>
    <submittedName>
        <fullName evidence="1">Uncharacterized protein</fullName>
    </submittedName>
</protein>
<dbReference type="Proteomes" id="UP001283361">
    <property type="component" value="Unassembled WGS sequence"/>
</dbReference>
<dbReference type="AlphaFoldDB" id="A0AAE0Y0A7"/>
<accession>A0AAE0Y0A7</accession>
<reference evidence="1" key="1">
    <citation type="journal article" date="2023" name="G3 (Bethesda)">
        <title>A reference genome for the long-term kleptoplast-retaining sea slug Elysia crispata morphotype clarki.</title>
        <authorList>
            <person name="Eastman K.E."/>
            <person name="Pendleton A.L."/>
            <person name="Shaikh M.A."/>
            <person name="Suttiyut T."/>
            <person name="Ogas R."/>
            <person name="Tomko P."/>
            <person name="Gavelis G."/>
            <person name="Widhalm J.R."/>
            <person name="Wisecaver J.H."/>
        </authorList>
    </citation>
    <scope>NUCLEOTIDE SEQUENCE</scope>
    <source>
        <strain evidence="1">ECLA1</strain>
    </source>
</reference>
<comment type="caution">
    <text evidence="1">The sequence shown here is derived from an EMBL/GenBank/DDBJ whole genome shotgun (WGS) entry which is preliminary data.</text>
</comment>
<evidence type="ECO:0000313" key="2">
    <source>
        <dbReference type="Proteomes" id="UP001283361"/>
    </source>
</evidence>
<organism evidence="1 2">
    <name type="scientific">Elysia crispata</name>
    <name type="common">lettuce slug</name>
    <dbReference type="NCBI Taxonomy" id="231223"/>
    <lineage>
        <taxon>Eukaryota</taxon>
        <taxon>Metazoa</taxon>
        <taxon>Spiralia</taxon>
        <taxon>Lophotrochozoa</taxon>
        <taxon>Mollusca</taxon>
        <taxon>Gastropoda</taxon>
        <taxon>Heterobranchia</taxon>
        <taxon>Euthyneura</taxon>
        <taxon>Panpulmonata</taxon>
        <taxon>Sacoglossa</taxon>
        <taxon>Placobranchoidea</taxon>
        <taxon>Plakobranchidae</taxon>
        <taxon>Elysia</taxon>
    </lineage>
</organism>